<name>A0A9W4B6W4_9MYCO</name>
<dbReference type="KEGG" id="mgau:MGALJ_16990"/>
<gene>
    <name evidence="1" type="ORF">MGALJ_16990</name>
</gene>
<keyword evidence="2" id="KW-1185">Reference proteome</keyword>
<dbReference type="Proteomes" id="UP000465785">
    <property type="component" value="Chromosome"/>
</dbReference>
<organism evidence="1 2">
    <name type="scientific">Mycobacterium gallinarum</name>
    <dbReference type="NCBI Taxonomy" id="39689"/>
    <lineage>
        <taxon>Bacteria</taxon>
        <taxon>Bacillati</taxon>
        <taxon>Actinomycetota</taxon>
        <taxon>Actinomycetes</taxon>
        <taxon>Mycobacteriales</taxon>
        <taxon>Mycobacteriaceae</taxon>
        <taxon>Mycobacterium</taxon>
    </lineage>
</organism>
<accession>A0A9W4B6W4</accession>
<reference evidence="1 2" key="1">
    <citation type="journal article" date="2019" name="Emerg. Microbes Infect.">
        <title>Comprehensive subspecies identification of 175 nontuberculous mycobacteria species based on 7547 genomic profiles.</title>
        <authorList>
            <person name="Matsumoto Y."/>
            <person name="Kinjo T."/>
            <person name="Motooka D."/>
            <person name="Nabeya D."/>
            <person name="Jung N."/>
            <person name="Uechi K."/>
            <person name="Horii T."/>
            <person name="Iida T."/>
            <person name="Fujita J."/>
            <person name="Nakamura S."/>
        </authorList>
    </citation>
    <scope>NUCLEOTIDE SEQUENCE [LARGE SCALE GENOMIC DNA]</scope>
    <source>
        <strain evidence="1 2">JCM 6399</strain>
    </source>
</reference>
<protein>
    <submittedName>
        <fullName evidence="1">Uncharacterized protein</fullName>
    </submittedName>
</protein>
<evidence type="ECO:0000313" key="1">
    <source>
        <dbReference type="EMBL" id="BBY92030.1"/>
    </source>
</evidence>
<dbReference type="AlphaFoldDB" id="A0A9W4B6W4"/>
<evidence type="ECO:0000313" key="2">
    <source>
        <dbReference type="Proteomes" id="UP000465785"/>
    </source>
</evidence>
<proteinExistence type="predicted"/>
<dbReference type="EMBL" id="AP022601">
    <property type="protein sequence ID" value="BBY92030.1"/>
    <property type="molecule type" value="Genomic_DNA"/>
</dbReference>
<sequence>MATRVPQPRDTDSITDRELAAVCFRTDFDHFGDYLVARDHPAAMHRQVALGDVKIGAAHATCPHGDEELARRGPWHVGGDFLQRSTAHRARPVNSPCLHRRGAHHLMVTLCLFLHQTD</sequence>